<proteinExistence type="predicted"/>
<organism evidence="2 3">
    <name type="scientific">Rhodococcus phage Trina</name>
    <dbReference type="NCBI Taxonomy" id="2027905"/>
    <lineage>
        <taxon>Viruses</taxon>
        <taxon>Duplodnaviria</taxon>
        <taxon>Heunggongvirae</taxon>
        <taxon>Uroviricota</taxon>
        <taxon>Caudoviricetes</taxon>
        <taxon>Trinavirus</taxon>
        <taxon>Trinavirus trina</taxon>
    </lineage>
</organism>
<keyword evidence="1" id="KW-1133">Transmembrane helix</keyword>
<feature type="transmembrane region" description="Helical" evidence="1">
    <location>
        <begin position="7"/>
        <end position="29"/>
    </location>
</feature>
<dbReference type="EMBL" id="MF668286">
    <property type="protein sequence ID" value="ASZ74937.1"/>
    <property type="molecule type" value="Genomic_DNA"/>
</dbReference>
<evidence type="ECO:0000313" key="2">
    <source>
        <dbReference type="EMBL" id="ASZ74937.1"/>
    </source>
</evidence>
<evidence type="ECO:0000313" key="3">
    <source>
        <dbReference type="Proteomes" id="UP000231419"/>
    </source>
</evidence>
<dbReference type="Proteomes" id="UP000231419">
    <property type="component" value="Segment"/>
</dbReference>
<reference evidence="3" key="1">
    <citation type="submission" date="2017-08" db="EMBL/GenBank/DDBJ databases">
        <authorList>
            <person name="de Groot N.N."/>
        </authorList>
    </citation>
    <scope>NUCLEOTIDE SEQUENCE [LARGE SCALE GENOMIC DNA]</scope>
</reference>
<keyword evidence="1" id="KW-0472">Membrane</keyword>
<gene>
    <name evidence="2" type="ORF">SEA_TRINA_129</name>
</gene>
<keyword evidence="3" id="KW-1185">Reference proteome</keyword>
<protein>
    <submittedName>
        <fullName evidence="2">Uncharacterized protein</fullName>
    </submittedName>
</protein>
<accession>A0A2D1AE17</accession>
<name>A0A2D1AE17_9CAUD</name>
<keyword evidence="1" id="KW-0812">Transmembrane</keyword>
<sequence>MKSLMSAAVLIIAAIGVISLIYTTAMFGIETTFKCGALESVPVAEKECWQPFTGNVKLD</sequence>
<evidence type="ECO:0000256" key="1">
    <source>
        <dbReference type="SAM" id="Phobius"/>
    </source>
</evidence>